<dbReference type="HOGENOM" id="CLU_2403386_0_0_1"/>
<reference evidence="1" key="2">
    <citation type="submission" date="2018-04" db="EMBL/GenBank/DDBJ databases">
        <title>OnivRS2 (Oryza nivara Reference Sequence Version 2).</title>
        <authorList>
            <person name="Zhang J."/>
            <person name="Kudrna D."/>
            <person name="Lee S."/>
            <person name="Talag J."/>
            <person name="Rajasekar S."/>
            <person name="Welchert J."/>
            <person name="Hsing Y.-I."/>
            <person name="Wing R.A."/>
        </authorList>
    </citation>
    <scope>NUCLEOTIDE SEQUENCE [LARGE SCALE GENOMIC DNA]</scope>
    <source>
        <strain evidence="1">SL10</strain>
    </source>
</reference>
<dbReference type="EnsemblPlants" id="ONIVA04G26140.1">
    <property type="protein sequence ID" value="ONIVA04G26140.1"/>
    <property type="gene ID" value="ONIVA04G26140"/>
</dbReference>
<dbReference type="Gramene" id="ONIVA04G26140.1">
    <property type="protein sequence ID" value="ONIVA04G26140.1"/>
    <property type="gene ID" value="ONIVA04G26140"/>
</dbReference>
<keyword evidence="2" id="KW-1185">Reference proteome</keyword>
<sequence>MAARGSKKRKVVAAEEGLGLGIIGAGPSSSPPSGSHDAVDAASRLLTAVVARSPEAVAAFVRRLTPETVLRCIDWDLIPSGDARKEYIILLAF</sequence>
<dbReference type="Proteomes" id="UP000006591">
    <property type="component" value="Chromosome 4"/>
</dbReference>
<name>A0A0E0H6R2_ORYNI</name>
<proteinExistence type="predicted"/>
<protein>
    <submittedName>
        <fullName evidence="1">Uncharacterized protein</fullName>
    </submittedName>
</protein>
<evidence type="ECO:0000313" key="1">
    <source>
        <dbReference type="EnsemblPlants" id="ONIVA04G26140.1"/>
    </source>
</evidence>
<reference evidence="1" key="1">
    <citation type="submission" date="2015-04" db="UniProtKB">
        <authorList>
            <consortium name="EnsemblPlants"/>
        </authorList>
    </citation>
    <scope>IDENTIFICATION</scope>
    <source>
        <strain evidence="1">SL10</strain>
    </source>
</reference>
<accession>A0A0E0H6R2</accession>
<dbReference type="AlphaFoldDB" id="A0A0E0H6R2"/>
<organism evidence="1">
    <name type="scientific">Oryza nivara</name>
    <name type="common">Indian wild rice</name>
    <name type="synonym">Oryza sativa f. spontanea</name>
    <dbReference type="NCBI Taxonomy" id="4536"/>
    <lineage>
        <taxon>Eukaryota</taxon>
        <taxon>Viridiplantae</taxon>
        <taxon>Streptophyta</taxon>
        <taxon>Embryophyta</taxon>
        <taxon>Tracheophyta</taxon>
        <taxon>Spermatophyta</taxon>
        <taxon>Magnoliopsida</taxon>
        <taxon>Liliopsida</taxon>
        <taxon>Poales</taxon>
        <taxon>Poaceae</taxon>
        <taxon>BOP clade</taxon>
        <taxon>Oryzoideae</taxon>
        <taxon>Oryzeae</taxon>
        <taxon>Oryzinae</taxon>
        <taxon>Oryza</taxon>
    </lineage>
</organism>
<evidence type="ECO:0000313" key="2">
    <source>
        <dbReference type="Proteomes" id="UP000006591"/>
    </source>
</evidence>
<dbReference type="STRING" id="4536.A0A0E0H6R2"/>